<sequence length="566" mass="63472">MLHVLEQRVKVLVRDSTASTGPFSVFQASPVSIVSDAGGHYDDDNEENEELEKATHDQSALHQREEEERSIITSRNICIDPETESGHSTSASTSASTWHTIALPRPPNRFFPFPLEPSQDSDSSPLVQELLSHYLLRIADIGQVINHPQNIFRSIYARYAMQVWTQPLFTTEPLPRATFSSHQAIFCSIISTAAYHRRGLRSRKHPHREFYDRVGSVYRLRALQHLQQAIAEPSTHAEAYCAILSAILTLVNLDVMEGSLTGFFAHLHGCHEIRYLGILQSPQADSMRPRARQLEISSIFMDTIALTTANHLDIMFGFPAYSSKPILLDTPFTTTDIFLEHSYGVTASVASMVYVTNKIWLYAQSRTNFQDLSPAEVDASLTSLTEQLDTWSPASETYASVAVGDTWTNSLLKFLSTAFHCAARIYFLSCFRLELHPSRRDPSSMLAHLSELTLQALEQSDRARPPNSRAGASASLSWPAFVAACEAPPTARPRWTRYWQTLLKHQIGTQQAAWETVQEVWRRRDRPGRGTHVSETPILARLGTTQVIEPSWASVIRDNGIAIIAM</sequence>
<keyword evidence="5" id="KW-1185">Reference proteome</keyword>
<evidence type="ECO:0008006" key="6">
    <source>
        <dbReference type="Google" id="ProtNLM"/>
    </source>
</evidence>
<feature type="region of interest" description="Disordered" evidence="3">
    <location>
        <begin position="36"/>
        <end position="95"/>
    </location>
</feature>
<evidence type="ECO:0000256" key="1">
    <source>
        <dbReference type="ARBA" id="ARBA00004123"/>
    </source>
</evidence>
<reference evidence="4 5" key="1">
    <citation type="submission" date="2013-03" db="EMBL/GenBank/DDBJ databases">
        <title>The Genome Sequence of Capronia coronata CBS 617.96.</title>
        <authorList>
            <consortium name="The Broad Institute Genomics Platform"/>
            <person name="Cuomo C."/>
            <person name="de Hoog S."/>
            <person name="Gorbushina A."/>
            <person name="Walker B."/>
            <person name="Young S.K."/>
            <person name="Zeng Q."/>
            <person name="Gargeya S."/>
            <person name="Fitzgerald M."/>
            <person name="Haas B."/>
            <person name="Abouelleil A."/>
            <person name="Allen A.W."/>
            <person name="Alvarado L."/>
            <person name="Arachchi H.M."/>
            <person name="Berlin A.M."/>
            <person name="Chapman S.B."/>
            <person name="Gainer-Dewar J."/>
            <person name="Goldberg J."/>
            <person name="Griggs A."/>
            <person name="Gujja S."/>
            <person name="Hansen M."/>
            <person name="Howarth C."/>
            <person name="Imamovic A."/>
            <person name="Ireland A."/>
            <person name="Larimer J."/>
            <person name="McCowan C."/>
            <person name="Murphy C."/>
            <person name="Pearson M."/>
            <person name="Poon T.W."/>
            <person name="Priest M."/>
            <person name="Roberts A."/>
            <person name="Saif S."/>
            <person name="Shea T."/>
            <person name="Sisk P."/>
            <person name="Sykes S."/>
            <person name="Wortman J."/>
            <person name="Nusbaum C."/>
            <person name="Birren B."/>
        </authorList>
    </citation>
    <scope>NUCLEOTIDE SEQUENCE [LARGE SCALE GENOMIC DNA]</scope>
    <source>
        <strain evidence="4 5">CBS 617.96</strain>
    </source>
</reference>
<keyword evidence="2" id="KW-0539">Nucleus</keyword>
<evidence type="ECO:0000256" key="2">
    <source>
        <dbReference type="ARBA" id="ARBA00023242"/>
    </source>
</evidence>
<evidence type="ECO:0000313" key="5">
    <source>
        <dbReference type="Proteomes" id="UP000019484"/>
    </source>
</evidence>
<dbReference type="OrthoDB" id="4151057at2759"/>
<dbReference type="Proteomes" id="UP000019484">
    <property type="component" value="Unassembled WGS sequence"/>
</dbReference>
<dbReference type="RefSeq" id="XP_007726805.1">
    <property type="nucleotide sequence ID" value="XM_007728615.1"/>
</dbReference>
<evidence type="ECO:0000256" key="3">
    <source>
        <dbReference type="SAM" id="MobiDB-lite"/>
    </source>
</evidence>
<protein>
    <recommendedName>
        <fullName evidence="6">Transcription factor domain-containing protein</fullName>
    </recommendedName>
</protein>
<evidence type="ECO:0000313" key="4">
    <source>
        <dbReference type="EMBL" id="EXJ81684.1"/>
    </source>
</evidence>
<accession>W9YHC7</accession>
<gene>
    <name evidence="4" type="ORF">A1O1_07749</name>
</gene>
<dbReference type="EMBL" id="AMWN01000007">
    <property type="protein sequence ID" value="EXJ81684.1"/>
    <property type="molecule type" value="Genomic_DNA"/>
</dbReference>
<dbReference type="GO" id="GO:0005634">
    <property type="term" value="C:nucleus"/>
    <property type="evidence" value="ECO:0007669"/>
    <property type="project" value="UniProtKB-SubCell"/>
</dbReference>
<comment type="caution">
    <text evidence="4">The sequence shown here is derived from an EMBL/GenBank/DDBJ whole genome shotgun (WGS) entry which is preliminary data.</text>
</comment>
<dbReference type="PANTHER" id="PTHR37534:SF46">
    <property type="entry name" value="ZN(II)2CYS6 TRANSCRIPTION FACTOR (EUROFUNG)"/>
    <property type="match status" value="1"/>
</dbReference>
<dbReference type="PANTHER" id="PTHR37534">
    <property type="entry name" value="TRANSCRIPTIONAL ACTIVATOR PROTEIN UGA3"/>
    <property type="match status" value="1"/>
</dbReference>
<dbReference type="HOGENOM" id="CLU_009030_2_2_1"/>
<dbReference type="InterPro" id="IPR021858">
    <property type="entry name" value="Fun_TF"/>
</dbReference>
<organism evidence="4 5">
    <name type="scientific">Capronia coronata CBS 617.96</name>
    <dbReference type="NCBI Taxonomy" id="1182541"/>
    <lineage>
        <taxon>Eukaryota</taxon>
        <taxon>Fungi</taxon>
        <taxon>Dikarya</taxon>
        <taxon>Ascomycota</taxon>
        <taxon>Pezizomycotina</taxon>
        <taxon>Eurotiomycetes</taxon>
        <taxon>Chaetothyriomycetidae</taxon>
        <taxon>Chaetothyriales</taxon>
        <taxon>Herpotrichiellaceae</taxon>
        <taxon>Capronia</taxon>
    </lineage>
</organism>
<comment type="subcellular location">
    <subcellularLocation>
        <location evidence="1">Nucleus</location>
    </subcellularLocation>
</comment>
<name>W9YHC7_9EURO</name>
<dbReference type="STRING" id="1182541.W9YHC7"/>
<proteinExistence type="predicted"/>
<dbReference type="Pfam" id="PF11951">
    <property type="entry name" value="Fungal_trans_2"/>
    <property type="match status" value="1"/>
</dbReference>
<feature type="compositionally biased region" description="Low complexity" evidence="3">
    <location>
        <begin position="86"/>
        <end position="95"/>
    </location>
</feature>
<dbReference type="AlphaFoldDB" id="W9YHC7"/>
<dbReference type="GeneID" id="19162604"/>